<name>A0A2G9TAC6_TELCI</name>
<evidence type="ECO:0000313" key="1">
    <source>
        <dbReference type="EMBL" id="PIO54923.1"/>
    </source>
</evidence>
<evidence type="ECO:0000313" key="2">
    <source>
        <dbReference type="Proteomes" id="UP000230423"/>
    </source>
</evidence>
<protein>
    <submittedName>
        <fullName evidence="1">Uncharacterized protein</fullName>
    </submittedName>
</protein>
<feature type="non-terminal residue" evidence="1">
    <location>
        <position position="93"/>
    </location>
</feature>
<dbReference type="AlphaFoldDB" id="A0A2G9TAC6"/>
<dbReference type="Proteomes" id="UP000230423">
    <property type="component" value="Unassembled WGS sequence"/>
</dbReference>
<reference evidence="1 2" key="1">
    <citation type="submission" date="2015-09" db="EMBL/GenBank/DDBJ databases">
        <title>Draft genome of the parasitic nematode Teladorsagia circumcincta isolate WARC Sus (inbred).</title>
        <authorList>
            <person name="Mitreva M."/>
        </authorList>
    </citation>
    <scope>NUCLEOTIDE SEQUENCE [LARGE SCALE GENOMIC DNA]</scope>
    <source>
        <strain evidence="1 2">S</strain>
    </source>
</reference>
<dbReference type="EMBL" id="KZ390888">
    <property type="protein sequence ID" value="PIO54923.1"/>
    <property type="molecule type" value="Genomic_DNA"/>
</dbReference>
<organism evidence="1 2">
    <name type="scientific">Teladorsagia circumcincta</name>
    <name type="common">Brown stomach worm</name>
    <name type="synonym">Ostertagia circumcincta</name>
    <dbReference type="NCBI Taxonomy" id="45464"/>
    <lineage>
        <taxon>Eukaryota</taxon>
        <taxon>Metazoa</taxon>
        <taxon>Ecdysozoa</taxon>
        <taxon>Nematoda</taxon>
        <taxon>Chromadorea</taxon>
        <taxon>Rhabditida</taxon>
        <taxon>Rhabditina</taxon>
        <taxon>Rhabditomorpha</taxon>
        <taxon>Strongyloidea</taxon>
        <taxon>Trichostrongylidae</taxon>
        <taxon>Teladorsagia</taxon>
    </lineage>
</organism>
<proteinExistence type="predicted"/>
<keyword evidence="2" id="KW-1185">Reference proteome</keyword>
<accession>A0A2G9TAC6</accession>
<dbReference type="OrthoDB" id="5844208at2759"/>
<gene>
    <name evidence="1" type="ORF">TELCIR_23702</name>
</gene>
<feature type="non-terminal residue" evidence="1">
    <location>
        <position position="1"/>
    </location>
</feature>
<sequence length="93" mass="10200">HERKPEFVVYASALSHEKDIKTQVKEMNTRIHRIGIAGPNMDVVGALRVARLTLEATVGTMHVNAKIVADRLSLHAQCIVVATEALISTDKLT</sequence>